<reference evidence="2 3" key="1">
    <citation type="submission" date="2019-11" db="EMBL/GenBank/DDBJ databases">
        <title>Genome sequences of 17 halophilic strains isolated from different environments.</title>
        <authorList>
            <person name="Furrow R.E."/>
        </authorList>
    </citation>
    <scope>NUCLEOTIDE SEQUENCE [LARGE SCALE GENOMIC DNA]</scope>
    <source>
        <strain evidence="2 3">22506_14_FS</strain>
    </source>
</reference>
<evidence type="ECO:0000313" key="3">
    <source>
        <dbReference type="Proteomes" id="UP000447833"/>
    </source>
</evidence>
<sequence length="199" mass="23290">MPTINQVIEKYNEVEKLSDAPLTIISDVLWIIVGLIFMVHLIQNRKSLSRLNFIYQGASLALILIIIGYLSFTINSYDFSVDETHWKENTLSPYLNSLDEHNEKVEDFSQLLQAPEEKEGIESHYVSDDQHPIWIKLDTITDTGEKQQKIVESTIVKEPIQQAYLTYKMIEKPISNRYSDQFYYETTLHIPEEYRILTE</sequence>
<organism evidence="2 3">
    <name type="scientific">Guptibacillus hwajinpoensis</name>
    <dbReference type="NCBI Taxonomy" id="208199"/>
    <lineage>
        <taxon>Bacteria</taxon>
        <taxon>Bacillati</taxon>
        <taxon>Bacillota</taxon>
        <taxon>Bacilli</taxon>
        <taxon>Bacillales</taxon>
        <taxon>Guptibacillaceae</taxon>
        <taxon>Guptibacillus</taxon>
    </lineage>
</organism>
<evidence type="ECO:0000256" key="1">
    <source>
        <dbReference type="SAM" id="Phobius"/>
    </source>
</evidence>
<keyword evidence="1" id="KW-0812">Transmembrane</keyword>
<gene>
    <name evidence="2" type="ORF">GLW07_15835</name>
</gene>
<dbReference type="EMBL" id="WMEY01000005">
    <property type="protein sequence ID" value="MYL64829.1"/>
    <property type="molecule type" value="Genomic_DNA"/>
</dbReference>
<evidence type="ECO:0000313" key="2">
    <source>
        <dbReference type="EMBL" id="MYL64829.1"/>
    </source>
</evidence>
<feature type="transmembrane region" description="Helical" evidence="1">
    <location>
        <begin position="53"/>
        <end position="72"/>
    </location>
</feature>
<name>A0A845F206_9BACL</name>
<accession>A0A845F206</accession>
<dbReference type="Proteomes" id="UP000447833">
    <property type="component" value="Unassembled WGS sequence"/>
</dbReference>
<keyword evidence="1" id="KW-0472">Membrane</keyword>
<keyword evidence="1" id="KW-1133">Transmembrane helix</keyword>
<feature type="transmembrane region" description="Helical" evidence="1">
    <location>
        <begin position="20"/>
        <end position="41"/>
    </location>
</feature>
<proteinExistence type="predicted"/>
<dbReference type="RefSeq" id="WP_160920240.1">
    <property type="nucleotide sequence ID" value="NZ_WMEY01000005.1"/>
</dbReference>
<dbReference type="AlphaFoldDB" id="A0A845F206"/>
<protein>
    <submittedName>
        <fullName evidence="2">Uncharacterized protein</fullName>
    </submittedName>
</protein>
<comment type="caution">
    <text evidence="2">The sequence shown here is derived from an EMBL/GenBank/DDBJ whole genome shotgun (WGS) entry which is preliminary data.</text>
</comment>